<dbReference type="NCBIfam" id="TIGR01053">
    <property type="entry name" value="LSD1"/>
    <property type="match status" value="2"/>
</dbReference>
<evidence type="ECO:0000313" key="6">
    <source>
        <dbReference type="Proteomes" id="UP001324115"/>
    </source>
</evidence>
<dbReference type="InterPro" id="IPR005735">
    <property type="entry name" value="Znf_LSD1"/>
</dbReference>
<protein>
    <recommendedName>
        <fullName evidence="4">Zinc finger LSD1-type domain-containing protein</fullName>
    </recommendedName>
</protein>
<organism evidence="5 6">
    <name type="scientific">Quercus rubra</name>
    <name type="common">Northern red oak</name>
    <name type="synonym">Quercus borealis</name>
    <dbReference type="NCBI Taxonomy" id="3512"/>
    <lineage>
        <taxon>Eukaryota</taxon>
        <taxon>Viridiplantae</taxon>
        <taxon>Streptophyta</taxon>
        <taxon>Embryophyta</taxon>
        <taxon>Tracheophyta</taxon>
        <taxon>Spermatophyta</taxon>
        <taxon>Magnoliopsida</taxon>
        <taxon>eudicotyledons</taxon>
        <taxon>Gunneridae</taxon>
        <taxon>Pentapetalae</taxon>
        <taxon>rosids</taxon>
        <taxon>fabids</taxon>
        <taxon>Fagales</taxon>
        <taxon>Fagaceae</taxon>
        <taxon>Quercus</taxon>
    </lineage>
</organism>
<dbReference type="Proteomes" id="UP001324115">
    <property type="component" value="Unassembled WGS sequence"/>
</dbReference>
<evidence type="ECO:0000259" key="4">
    <source>
        <dbReference type="Pfam" id="PF06943"/>
    </source>
</evidence>
<gene>
    <name evidence="5" type="ORF">RGQ29_020564</name>
</gene>
<evidence type="ECO:0000313" key="5">
    <source>
        <dbReference type="EMBL" id="KAK4590047.1"/>
    </source>
</evidence>
<dbReference type="PANTHER" id="PTHR31747">
    <property type="entry name" value="PROTEIN LSD1"/>
    <property type="match status" value="1"/>
</dbReference>
<feature type="domain" description="Zinc finger LSD1-type" evidence="4">
    <location>
        <begin position="88"/>
        <end position="112"/>
    </location>
</feature>
<accession>A0AAN7FB53</accession>
<evidence type="ECO:0000256" key="1">
    <source>
        <dbReference type="ARBA" id="ARBA00004123"/>
    </source>
</evidence>
<dbReference type="PANTHER" id="PTHR31747:SF17">
    <property type="entry name" value="PROTEIN LOL2"/>
    <property type="match status" value="1"/>
</dbReference>
<proteinExistence type="predicted"/>
<evidence type="ECO:0000256" key="2">
    <source>
        <dbReference type="ARBA" id="ARBA00023242"/>
    </source>
</evidence>
<feature type="compositionally biased region" description="Acidic residues" evidence="3">
    <location>
        <begin position="1"/>
        <end position="13"/>
    </location>
</feature>
<sequence length="139" mass="14958">MGSKEMEEEEDEGPPPGWQSIPLPSSQPPAPAPAPAPAPPSPSEMAQMVCGTCRNLLKYPRGARHVHCSCCHTGNFVLEAHEVGLVKCGNCEVLLMYQHGASSVKCSSCSFVTEIGEHNRRPPWSVQQGQPPQPPNPVH</sequence>
<feature type="region of interest" description="Disordered" evidence="3">
    <location>
        <begin position="1"/>
        <end position="44"/>
    </location>
</feature>
<comment type="caution">
    <text evidence="5">The sequence shown here is derived from an EMBL/GenBank/DDBJ whole genome shotgun (WGS) entry which is preliminary data.</text>
</comment>
<dbReference type="EMBL" id="JAXUIC010000005">
    <property type="protein sequence ID" value="KAK4590047.1"/>
    <property type="molecule type" value="Genomic_DNA"/>
</dbReference>
<feature type="compositionally biased region" description="Pro residues" evidence="3">
    <location>
        <begin position="25"/>
        <end position="42"/>
    </location>
</feature>
<feature type="region of interest" description="Disordered" evidence="3">
    <location>
        <begin position="120"/>
        <end position="139"/>
    </location>
</feature>
<name>A0AAN7FB53_QUERU</name>
<reference evidence="5 6" key="1">
    <citation type="journal article" date="2023" name="G3 (Bethesda)">
        <title>A haplotype-resolved chromosome-scale genome for Quercus rubra L. provides insights into the genetics of adaptive traits for red oak species.</title>
        <authorList>
            <person name="Kapoor B."/>
            <person name="Jenkins J."/>
            <person name="Schmutz J."/>
            <person name="Zhebentyayeva T."/>
            <person name="Kuelheim C."/>
            <person name="Coggeshall M."/>
            <person name="Heim C."/>
            <person name="Lasky J.R."/>
            <person name="Leites L."/>
            <person name="Islam-Faridi N."/>
            <person name="Romero-Severson J."/>
            <person name="DeLeo V.L."/>
            <person name="Lucas S.M."/>
            <person name="Lazic D."/>
            <person name="Gailing O."/>
            <person name="Carlson J."/>
            <person name="Staton M."/>
        </authorList>
    </citation>
    <scope>NUCLEOTIDE SEQUENCE [LARGE SCALE GENOMIC DNA]</scope>
    <source>
        <strain evidence="5">Pseudo-F2</strain>
    </source>
</reference>
<evidence type="ECO:0000256" key="3">
    <source>
        <dbReference type="SAM" id="MobiDB-lite"/>
    </source>
</evidence>
<comment type="subcellular location">
    <subcellularLocation>
        <location evidence="1">Nucleus</location>
    </subcellularLocation>
</comment>
<dbReference type="GO" id="GO:0005634">
    <property type="term" value="C:nucleus"/>
    <property type="evidence" value="ECO:0007669"/>
    <property type="project" value="UniProtKB-SubCell"/>
</dbReference>
<dbReference type="AlphaFoldDB" id="A0AAN7FB53"/>
<dbReference type="InterPro" id="IPR040319">
    <property type="entry name" value="LSD1-like"/>
</dbReference>
<dbReference type="Pfam" id="PF06943">
    <property type="entry name" value="zf-LSD1"/>
    <property type="match status" value="2"/>
</dbReference>
<keyword evidence="6" id="KW-1185">Reference proteome</keyword>
<keyword evidence="2" id="KW-0539">Nucleus</keyword>
<feature type="domain" description="Zinc finger LSD1-type" evidence="4">
    <location>
        <begin position="50"/>
        <end position="73"/>
    </location>
</feature>